<name>A0ABZ2RCB2_ECTME</name>
<dbReference type="Pfam" id="PF06980">
    <property type="entry name" value="DUF1302"/>
    <property type="match status" value="1"/>
</dbReference>
<dbReference type="Proteomes" id="UP001476583">
    <property type="component" value="Chromosome"/>
</dbReference>
<feature type="signal peptide" evidence="1">
    <location>
        <begin position="1"/>
        <end position="35"/>
    </location>
</feature>
<evidence type="ECO:0000313" key="2">
    <source>
        <dbReference type="EMBL" id="WXL24413.1"/>
    </source>
</evidence>
<protein>
    <submittedName>
        <fullName evidence="2">DUF1302 domain-containing protein</fullName>
    </submittedName>
</protein>
<dbReference type="InterPro" id="IPR010727">
    <property type="entry name" value="DUF1302"/>
</dbReference>
<reference evidence="2 3" key="1">
    <citation type="submission" date="2024-03" db="EMBL/GenBank/DDBJ databases">
        <title>Complete genome of BD2.</title>
        <authorList>
            <person name="Cao G."/>
        </authorList>
    </citation>
    <scope>NUCLEOTIDE SEQUENCE [LARGE SCALE GENOMIC DNA]</scope>
    <source>
        <strain evidence="2 3">BD2</strain>
    </source>
</reference>
<proteinExistence type="predicted"/>
<evidence type="ECO:0000313" key="3">
    <source>
        <dbReference type="Proteomes" id="UP001476583"/>
    </source>
</evidence>
<organism evidence="2 3">
    <name type="scientific">Ectopseudomonas mendocina</name>
    <name type="common">Pseudomonas mendocina</name>
    <dbReference type="NCBI Taxonomy" id="300"/>
    <lineage>
        <taxon>Bacteria</taxon>
        <taxon>Pseudomonadati</taxon>
        <taxon>Pseudomonadota</taxon>
        <taxon>Gammaproteobacteria</taxon>
        <taxon>Pseudomonadales</taxon>
        <taxon>Pseudomonadaceae</taxon>
        <taxon>Ectopseudomonas</taxon>
    </lineage>
</organism>
<gene>
    <name evidence="2" type="ORF">WG219_13870</name>
</gene>
<keyword evidence="3" id="KW-1185">Reference proteome</keyword>
<sequence>MGILTGKSVLSFAPAKAGFALAGVLPLLLAAQAQAVEFSFAEGEVSGSIDTTVSYGQLWRVQGQDKSNNDVNTNDGNRNFDTGLVSEVFKITSDLEVTWQNYGAFIRGTAFYDTQIMDKRNDFYDNNSPVQPSQTYPRDNTFTYETRHKAGRDAQILDAYLYGNWDIADMPVTGRIGKQVFNWGEGLFYRGGVNTTNPINAGQFRLPGSELKEVLVPVEALSFNIGLTDNLSMETFYQFNWKESALDPVGTYFAETDLFADGGSIAYTSLAGTALTAPQAALGGASLTQLYGAGAGGLCGFQVGGLCGNGQNFVYEGDQIVRVANVGPDINAKNDGQYGVAFRYIAEELNSTEFGFYYINYHAKEPTIYADLGSYQGVNLDEVASFMPGGLSVANVTAAGGLATLDTLGNVQARREFAEDIRMMGLSFNTTINETSVFGELAYRPNMPIGISTTNDLLGDLIGQAAKLSNTGPIANALGGLDGSALLAGETLRLGDSVHNYERVEMFNASLGAIHNFGPSLGFDSLIGVAELASEHVRGSDLKYTDFNGNTRYYSGRPNNSYVAGYDRDSQIDKNAYGYTLVVSGTWNDVYAGVNLSPFAVYKDDFKGNSHQTGNFIEGRKAYTLGVRASYMNSLEAELQYTEFYGAGQDNSGRDRDNIGFNVKYSF</sequence>
<dbReference type="EMBL" id="CP148074">
    <property type="protein sequence ID" value="WXL24413.1"/>
    <property type="molecule type" value="Genomic_DNA"/>
</dbReference>
<keyword evidence="1" id="KW-0732">Signal</keyword>
<evidence type="ECO:0000256" key="1">
    <source>
        <dbReference type="SAM" id="SignalP"/>
    </source>
</evidence>
<accession>A0ABZ2RCB2</accession>
<feature type="chain" id="PRO_5045820875" evidence="1">
    <location>
        <begin position="36"/>
        <end position="667"/>
    </location>
</feature>